<evidence type="ECO:0000313" key="3">
    <source>
        <dbReference type="Proteomes" id="UP000193922"/>
    </source>
</evidence>
<dbReference type="OrthoDB" id="5573221at2759"/>
<protein>
    <submittedName>
        <fullName evidence="2">Uncharacterized protein</fullName>
    </submittedName>
</protein>
<dbReference type="GeneID" id="63802556"/>
<evidence type="ECO:0000313" key="2">
    <source>
        <dbReference type="EMBL" id="ORX73577.1"/>
    </source>
</evidence>
<feature type="signal peptide" evidence="1">
    <location>
        <begin position="1"/>
        <end position="16"/>
    </location>
</feature>
<comment type="caution">
    <text evidence="2">The sequence shown here is derived from an EMBL/GenBank/DDBJ whole genome shotgun (WGS) entry which is preliminary data.</text>
</comment>
<organism evidence="2 3">
    <name type="scientific">Linderina pennispora</name>
    <dbReference type="NCBI Taxonomy" id="61395"/>
    <lineage>
        <taxon>Eukaryota</taxon>
        <taxon>Fungi</taxon>
        <taxon>Fungi incertae sedis</taxon>
        <taxon>Zoopagomycota</taxon>
        <taxon>Kickxellomycotina</taxon>
        <taxon>Kickxellomycetes</taxon>
        <taxon>Kickxellales</taxon>
        <taxon>Kickxellaceae</taxon>
        <taxon>Linderina</taxon>
    </lineage>
</organism>
<proteinExistence type="predicted"/>
<dbReference type="RefSeq" id="XP_040746788.1">
    <property type="nucleotide sequence ID" value="XM_040885908.1"/>
</dbReference>
<keyword evidence="3" id="KW-1185">Reference proteome</keyword>
<dbReference type="AlphaFoldDB" id="A0A1Y1WJ61"/>
<dbReference type="Proteomes" id="UP000193922">
    <property type="component" value="Unassembled WGS sequence"/>
</dbReference>
<name>A0A1Y1WJ61_9FUNG</name>
<reference evidence="2 3" key="1">
    <citation type="submission" date="2016-07" db="EMBL/GenBank/DDBJ databases">
        <title>Pervasive Adenine N6-methylation of Active Genes in Fungi.</title>
        <authorList>
            <consortium name="DOE Joint Genome Institute"/>
            <person name="Mondo S.J."/>
            <person name="Dannebaum R.O."/>
            <person name="Kuo R.C."/>
            <person name="Labutti K."/>
            <person name="Haridas S."/>
            <person name="Kuo A."/>
            <person name="Salamov A."/>
            <person name="Ahrendt S.R."/>
            <person name="Lipzen A."/>
            <person name="Sullivan W."/>
            <person name="Andreopoulos W.B."/>
            <person name="Clum A."/>
            <person name="Lindquist E."/>
            <person name="Daum C."/>
            <person name="Ramamoorthy G.K."/>
            <person name="Gryganskyi A."/>
            <person name="Culley D."/>
            <person name="Magnuson J.K."/>
            <person name="James T.Y."/>
            <person name="O'Malley M.A."/>
            <person name="Stajich J.E."/>
            <person name="Spatafora J.W."/>
            <person name="Visel A."/>
            <person name="Grigoriev I.V."/>
        </authorList>
    </citation>
    <scope>NUCLEOTIDE SEQUENCE [LARGE SCALE GENOMIC DNA]</scope>
    <source>
        <strain evidence="2 3">ATCC 12442</strain>
    </source>
</reference>
<keyword evidence="1" id="KW-0732">Signal</keyword>
<sequence length="62" mass="6290">MRFFLVATIFAAVVAAAPAPAPVEHVPYDGTLGGVVKTLSGLTEAVGVLVNQLTNDLGQGPK</sequence>
<gene>
    <name evidence="2" type="ORF">DL89DRAFT_263623</name>
</gene>
<evidence type="ECO:0000256" key="1">
    <source>
        <dbReference type="SAM" id="SignalP"/>
    </source>
</evidence>
<feature type="chain" id="PRO_5012621113" evidence="1">
    <location>
        <begin position="17"/>
        <end position="62"/>
    </location>
</feature>
<accession>A0A1Y1WJ61</accession>
<dbReference type="EMBL" id="MCFD01000001">
    <property type="protein sequence ID" value="ORX73577.1"/>
    <property type="molecule type" value="Genomic_DNA"/>
</dbReference>